<evidence type="ECO:0000256" key="8">
    <source>
        <dbReference type="ARBA" id="ARBA00047326"/>
    </source>
</evidence>
<sequence length="324" mass="36024">MDFVAGSSSQQREEVAAETGAAVKNREEEMHRSVLGQLKPDYVKVKESLKGLNLTTVCEEAKCPNIGECWGGLEGTATATIMLMGDTCTRGCKFCHIKTSRAPPPVDEDEPRKVAEAISKWGLDYVVLTSVDRDDMPDGGAGHFARTISTLKDLNSKVKIEALVSDFQGNEACVKTVVDSGLDVYAHNIETVERLQGRVRDHRAGYKQSLKTLEYAKSLRQDLVTKSSIMLGVGEKDEEVFQAMRDLRSVGVEILTFGQYLRPSRRHMRVYEYVPMDKYDYWKREGEALGFAFVASGPLVRSSYKAGEFFISAMLNERRKAAAA</sequence>
<comment type="catalytic activity">
    <reaction evidence="8 9">
        <text>[[Fe-S] cluster scaffold protein carrying a second [4Fe-4S](2+) cluster] + N(6)-octanoyl-L-lysyl-[protein] + 2 oxidized [2Fe-2S]-[ferredoxin] + 2 S-adenosyl-L-methionine + 4 H(+) = [[Fe-S] cluster scaffold protein] + N(6)-[(R)-dihydrolipoyl]-L-lysyl-[protein] + 4 Fe(3+) + 2 hydrogen sulfide + 2 5'-deoxyadenosine + 2 L-methionine + 2 reduced [2Fe-2S]-[ferredoxin]</text>
        <dbReference type="Rhea" id="RHEA:16585"/>
        <dbReference type="Rhea" id="RHEA-COMP:9928"/>
        <dbReference type="Rhea" id="RHEA-COMP:10000"/>
        <dbReference type="Rhea" id="RHEA-COMP:10001"/>
        <dbReference type="Rhea" id="RHEA-COMP:10475"/>
        <dbReference type="Rhea" id="RHEA-COMP:14568"/>
        <dbReference type="Rhea" id="RHEA-COMP:14569"/>
        <dbReference type="ChEBI" id="CHEBI:15378"/>
        <dbReference type="ChEBI" id="CHEBI:17319"/>
        <dbReference type="ChEBI" id="CHEBI:29034"/>
        <dbReference type="ChEBI" id="CHEBI:29919"/>
        <dbReference type="ChEBI" id="CHEBI:33722"/>
        <dbReference type="ChEBI" id="CHEBI:33737"/>
        <dbReference type="ChEBI" id="CHEBI:33738"/>
        <dbReference type="ChEBI" id="CHEBI:57844"/>
        <dbReference type="ChEBI" id="CHEBI:59789"/>
        <dbReference type="ChEBI" id="CHEBI:78809"/>
        <dbReference type="ChEBI" id="CHEBI:83100"/>
        <dbReference type="EC" id="2.8.1.8"/>
    </reaction>
</comment>
<dbReference type="SFLD" id="SFLDF00271">
    <property type="entry name" value="lipoyl_synthase"/>
    <property type="match status" value="1"/>
</dbReference>
<dbReference type="InterPro" id="IPR006638">
    <property type="entry name" value="Elp3/MiaA/NifB-like_rSAM"/>
</dbReference>
<dbReference type="GO" id="GO:0009249">
    <property type="term" value="P:protein lipoylation"/>
    <property type="evidence" value="ECO:0007669"/>
    <property type="project" value="UniProtKB-UniRule"/>
</dbReference>
<dbReference type="OrthoDB" id="3231at2759"/>
<comment type="subcellular location">
    <subcellularLocation>
        <location evidence="1 9">Mitochondrion</location>
    </subcellularLocation>
</comment>
<keyword evidence="3 9" id="KW-0808">Transferase</keyword>
<dbReference type="SMART" id="SM00729">
    <property type="entry name" value="Elp3"/>
    <property type="match status" value="1"/>
</dbReference>
<dbReference type="GO" id="GO:0051539">
    <property type="term" value="F:4 iron, 4 sulfur cluster binding"/>
    <property type="evidence" value="ECO:0007669"/>
    <property type="project" value="UniProtKB-UniRule"/>
</dbReference>
<keyword evidence="9" id="KW-0496">Mitochondrion</keyword>
<protein>
    <recommendedName>
        <fullName evidence="9">Lipoyl synthase, mitochondrial</fullName>
        <ecNumber evidence="9">2.8.1.8</ecNumber>
    </recommendedName>
    <alternativeName>
        <fullName evidence="9">Lipoate synthase</fullName>
        <shortName evidence="9">LS</shortName>
        <shortName evidence="9">Lip-syn</shortName>
    </alternativeName>
    <alternativeName>
        <fullName evidence="9">Lipoic acid synthase</fullName>
    </alternativeName>
</protein>
<evidence type="ECO:0000256" key="9">
    <source>
        <dbReference type="HAMAP-Rule" id="MF_03123"/>
    </source>
</evidence>
<feature type="binding site" evidence="9">
    <location>
        <position position="69"/>
    </location>
    <ligand>
        <name>[4Fe-4S] cluster</name>
        <dbReference type="ChEBI" id="CHEBI:49883"/>
        <label>1</label>
    </ligand>
</feature>
<feature type="binding site" evidence="9">
    <location>
        <position position="92"/>
    </location>
    <ligand>
        <name>[4Fe-4S] cluster</name>
        <dbReference type="ChEBI" id="CHEBI:49883"/>
        <label>2</label>
        <note>4Fe-4S-S-AdoMet</note>
    </ligand>
</feature>
<dbReference type="OMA" id="PYCDIDF"/>
<dbReference type="UniPathway" id="UPA00538">
    <property type="reaction ID" value="UER00593"/>
</dbReference>
<dbReference type="Proteomes" id="UP000011087">
    <property type="component" value="Unassembled WGS sequence"/>
</dbReference>
<evidence type="ECO:0000259" key="11">
    <source>
        <dbReference type="PROSITE" id="PS51918"/>
    </source>
</evidence>
<dbReference type="Gene3D" id="3.20.20.70">
    <property type="entry name" value="Aldolase class I"/>
    <property type="match status" value="1"/>
</dbReference>
<keyword evidence="6 9" id="KW-0408">Iron</keyword>
<keyword evidence="2 9" id="KW-0004">4Fe-4S</keyword>
<name>L1IZ71_GUITC</name>
<dbReference type="KEGG" id="gtt:GUITHDRAFT_158225"/>
<evidence type="ECO:0000256" key="6">
    <source>
        <dbReference type="ARBA" id="ARBA00023004"/>
    </source>
</evidence>
<dbReference type="GO" id="GO:0005739">
    <property type="term" value="C:mitochondrion"/>
    <property type="evidence" value="ECO:0007669"/>
    <property type="project" value="UniProtKB-SubCell"/>
</dbReference>
<evidence type="ECO:0000313" key="12">
    <source>
        <dbReference type="EMBL" id="EKX41367.1"/>
    </source>
</evidence>
<dbReference type="InterPro" id="IPR031691">
    <property type="entry name" value="LIAS_N"/>
</dbReference>
<keyword evidence="5 9" id="KW-0479">Metal-binding</keyword>
<feature type="binding site" evidence="9">
    <location>
        <position position="63"/>
    </location>
    <ligand>
        <name>[4Fe-4S] cluster</name>
        <dbReference type="ChEBI" id="CHEBI:49883"/>
        <label>1</label>
    </ligand>
</feature>
<evidence type="ECO:0000256" key="10">
    <source>
        <dbReference type="SAM" id="MobiDB-lite"/>
    </source>
</evidence>
<feature type="region of interest" description="Disordered" evidence="10">
    <location>
        <begin position="1"/>
        <end position="21"/>
    </location>
</feature>
<dbReference type="Pfam" id="PF04055">
    <property type="entry name" value="Radical_SAM"/>
    <property type="match status" value="1"/>
</dbReference>
<feature type="binding site" evidence="9">
    <location>
        <position position="58"/>
    </location>
    <ligand>
        <name>[4Fe-4S] cluster</name>
        <dbReference type="ChEBI" id="CHEBI:49883"/>
        <label>1</label>
    </ligand>
</feature>
<dbReference type="InterPro" id="IPR058240">
    <property type="entry name" value="rSAM_sf"/>
</dbReference>
<reference evidence="14" key="2">
    <citation type="submission" date="2012-11" db="EMBL/GenBank/DDBJ databases">
        <authorList>
            <person name="Kuo A."/>
            <person name="Curtis B.A."/>
            <person name="Tanifuji G."/>
            <person name="Burki F."/>
            <person name="Gruber A."/>
            <person name="Irimia M."/>
            <person name="Maruyama S."/>
            <person name="Arias M.C."/>
            <person name="Ball S.G."/>
            <person name="Gile G.H."/>
            <person name="Hirakawa Y."/>
            <person name="Hopkins J.F."/>
            <person name="Rensing S.A."/>
            <person name="Schmutz J."/>
            <person name="Symeonidi A."/>
            <person name="Elias M."/>
            <person name="Eveleigh R.J."/>
            <person name="Herman E.K."/>
            <person name="Klute M.J."/>
            <person name="Nakayama T."/>
            <person name="Obornik M."/>
            <person name="Reyes-Prieto A."/>
            <person name="Armbrust E.V."/>
            <person name="Aves S.J."/>
            <person name="Beiko R.G."/>
            <person name="Coutinho P."/>
            <person name="Dacks J.B."/>
            <person name="Durnford D.G."/>
            <person name="Fast N.M."/>
            <person name="Green B.R."/>
            <person name="Grisdale C."/>
            <person name="Hempe F."/>
            <person name="Henrissat B."/>
            <person name="Hoppner M.P."/>
            <person name="Ishida K.-I."/>
            <person name="Kim E."/>
            <person name="Koreny L."/>
            <person name="Kroth P.G."/>
            <person name="Liu Y."/>
            <person name="Malik S.-B."/>
            <person name="Maier U.G."/>
            <person name="McRose D."/>
            <person name="Mock T."/>
            <person name="Neilson J.A."/>
            <person name="Onodera N.T."/>
            <person name="Poole A.M."/>
            <person name="Pritham E.J."/>
            <person name="Richards T.A."/>
            <person name="Rocap G."/>
            <person name="Roy S.W."/>
            <person name="Sarai C."/>
            <person name="Schaack S."/>
            <person name="Shirato S."/>
            <person name="Slamovits C.H."/>
            <person name="Spencer D.F."/>
            <person name="Suzuki S."/>
            <person name="Worden A.Z."/>
            <person name="Zauner S."/>
            <person name="Barry K."/>
            <person name="Bell C."/>
            <person name="Bharti A.K."/>
            <person name="Crow J.A."/>
            <person name="Grimwood J."/>
            <person name="Kramer R."/>
            <person name="Lindquist E."/>
            <person name="Lucas S."/>
            <person name="Salamov A."/>
            <person name="McFadden G.I."/>
            <person name="Lane C.E."/>
            <person name="Keeling P.J."/>
            <person name="Gray M.W."/>
            <person name="Grigoriev I.V."/>
            <person name="Archibald J.M."/>
        </authorList>
    </citation>
    <scope>NUCLEOTIDE SEQUENCE</scope>
    <source>
        <strain evidence="14">CCMP2712</strain>
    </source>
</reference>
<dbReference type="AlphaFoldDB" id="L1IZ71"/>
<feature type="binding site" evidence="9">
    <location>
        <position position="95"/>
    </location>
    <ligand>
        <name>[4Fe-4S] cluster</name>
        <dbReference type="ChEBI" id="CHEBI:49883"/>
        <label>2</label>
        <note>4Fe-4S-S-AdoMet</note>
    </ligand>
</feature>
<evidence type="ECO:0000313" key="13">
    <source>
        <dbReference type="EnsemblProtists" id="EKX41367"/>
    </source>
</evidence>
<dbReference type="eggNOG" id="KOG2672">
    <property type="taxonomic scope" value="Eukaryota"/>
</dbReference>
<dbReference type="SUPFAM" id="SSF102114">
    <property type="entry name" value="Radical SAM enzymes"/>
    <property type="match status" value="1"/>
</dbReference>
<dbReference type="HAMAP" id="MF_00206">
    <property type="entry name" value="Lipoyl_synth"/>
    <property type="match status" value="1"/>
</dbReference>
<dbReference type="PaxDb" id="55529-EKX41367"/>
<dbReference type="InterPro" id="IPR007197">
    <property type="entry name" value="rSAM"/>
</dbReference>
<evidence type="ECO:0000256" key="4">
    <source>
        <dbReference type="ARBA" id="ARBA00022691"/>
    </source>
</evidence>
<dbReference type="SFLD" id="SFLDS00029">
    <property type="entry name" value="Radical_SAM"/>
    <property type="match status" value="1"/>
</dbReference>
<comment type="similarity">
    <text evidence="9">Belongs to the radical SAM superfamily. Lipoyl synthase family.</text>
</comment>
<evidence type="ECO:0000313" key="14">
    <source>
        <dbReference type="Proteomes" id="UP000011087"/>
    </source>
</evidence>
<dbReference type="NCBIfam" id="NF004019">
    <property type="entry name" value="PRK05481.1"/>
    <property type="match status" value="1"/>
</dbReference>
<evidence type="ECO:0000256" key="5">
    <source>
        <dbReference type="ARBA" id="ARBA00022723"/>
    </source>
</evidence>
<dbReference type="PANTHER" id="PTHR10949">
    <property type="entry name" value="LIPOYL SYNTHASE"/>
    <property type="match status" value="1"/>
</dbReference>
<comment type="function">
    <text evidence="9">Catalyzes the radical-mediated insertion of two sulfur atoms into the C-6 and C-8 positions of the octanoyl moiety bound to the lipoyl domains of lipoate-dependent enzymes, thereby converting the octanoylated domains into lipoylated derivatives.</text>
</comment>
<reference evidence="12 14" key="1">
    <citation type="journal article" date="2012" name="Nature">
        <title>Algal genomes reveal evolutionary mosaicism and the fate of nucleomorphs.</title>
        <authorList>
            <consortium name="DOE Joint Genome Institute"/>
            <person name="Curtis B.A."/>
            <person name="Tanifuji G."/>
            <person name="Burki F."/>
            <person name="Gruber A."/>
            <person name="Irimia M."/>
            <person name="Maruyama S."/>
            <person name="Arias M.C."/>
            <person name="Ball S.G."/>
            <person name="Gile G.H."/>
            <person name="Hirakawa Y."/>
            <person name="Hopkins J.F."/>
            <person name="Kuo A."/>
            <person name="Rensing S.A."/>
            <person name="Schmutz J."/>
            <person name="Symeonidi A."/>
            <person name="Elias M."/>
            <person name="Eveleigh R.J."/>
            <person name="Herman E.K."/>
            <person name="Klute M.J."/>
            <person name="Nakayama T."/>
            <person name="Obornik M."/>
            <person name="Reyes-Prieto A."/>
            <person name="Armbrust E.V."/>
            <person name="Aves S.J."/>
            <person name="Beiko R.G."/>
            <person name="Coutinho P."/>
            <person name="Dacks J.B."/>
            <person name="Durnford D.G."/>
            <person name="Fast N.M."/>
            <person name="Green B.R."/>
            <person name="Grisdale C.J."/>
            <person name="Hempel F."/>
            <person name="Henrissat B."/>
            <person name="Hoppner M.P."/>
            <person name="Ishida K."/>
            <person name="Kim E."/>
            <person name="Koreny L."/>
            <person name="Kroth P.G."/>
            <person name="Liu Y."/>
            <person name="Malik S.B."/>
            <person name="Maier U.G."/>
            <person name="McRose D."/>
            <person name="Mock T."/>
            <person name="Neilson J.A."/>
            <person name="Onodera N.T."/>
            <person name="Poole A.M."/>
            <person name="Pritham E.J."/>
            <person name="Richards T.A."/>
            <person name="Rocap G."/>
            <person name="Roy S.W."/>
            <person name="Sarai C."/>
            <person name="Schaack S."/>
            <person name="Shirato S."/>
            <person name="Slamovits C.H."/>
            <person name="Spencer D.F."/>
            <person name="Suzuki S."/>
            <person name="Worden A.Z."/>
            <person name="Zauner S."/>
            <person name="Barry K."/>
            <person name="Bell C."/>
            <person name="Bharti A.K."/>
            <person name="Crow J.A."/>
            <person name="Grimwood J."/>
            <person name="Kramer R."/>
            <person name="Lindquist E."/>
            <person name="Lucas S."/>
            <person name="Salamov A."/>
            <person name="McFadden G.I."/>
            <person name="Lane C.E."/>
            <person name="Keeling P.J."/>
            <person name="Gray M.W."/>
            <person name="Grigoriev I.V."/>
            <person name="Archibald J.M."/>
        </authorList>
    </citation>
    <scope>NUCLEOTIDE SEQUENCE</scope>
    <source>
        <strain evidence="12 14">CCMP2712</strain>
    </source>
</reference>
<dbReference type="PIRSF" id="PIRSF005963">
    <property type="entry name" value="Lipoyl_synth"/>
    <property type="match status" value="1"/>
</dbReference>
<gene>
    <name evidence="12" type="ORF">GUITHDRAFT_158225</name>
</gene>
<dbReference type="NCBIfam" id="TIGR00510">
    <property type="entry name" value="lipA"/>
    <property type="match status" value="1"/>
</dbReference>
<dbReference type="NCBIfam" id="NF009544">
    <property type="entry name" value="PRK12928.1"/>
    <property type="match status" value="1"/>
</dbReference>
<dbReference type="Pfam" id="PF16881">
    <property type="entry name" value="LIAS_N"/>
    <property type="match status" value="1"/>
</dbReference>
<evidence type="ECO:0000256" key="1">
    <source>
        <dbReference type="ARBA" id="ARBA00004173"/>
    </source>
</evidence>
<dbReference type="PROSITE" id="PS51918">
    <property type="entry name" value="RADICAL_SAM"/>
    <property type="match status" value="1"/>
</dbReference>
<keyword evidence="7 9" id="KW-0411">Iron-sulfur</keyword>
<dbReference type="GeneID" id="17298005"/>
<dbReference type="EnsemblProtists" id="EKX41367">
    <property type="protein sequence ID" value="EKX41367"/>
    <property type="gene ID" value="GUITHDRAFT_158225"/>
</dbReference>
<keyword evidence="4 9" id="KW-0949">S-adenosyl-L-methionine</keyword>
<keyword evidence="14" id="KW-1185">Reference proteome</keyword>
<comment type="pathway">
    <text evidence="9">Protein modification; protein lipoylation via endogenous pathway; protein N(6)-(lipoyl)lysine from octanoyl-[acyl-carrier-protein]: step 2/2.</text>
</comment>
<dbReference type="HOGENOM" id="CLU_033144_2_0_1"/>
<feature type="binding site" evidence="9">
    <location>
        <position position="88"/>
    </location>
    <ligand>
        <name>[4Fe-4S] cluster</name>
        <dbReference type="ChEBI" id="CHEBI:49883"/>
        <label>2</label>
        <note>4Fe-4S-S-AdoMet</note>
    </ligand>
</feature>
<evidence type="ECO:0000256" key="7">
    <source>
        <dbReference type="ARBA" id="ARBA00023014"/>
    </source>
</evidence>
<dbReference type="EC" id="2.8.1.8" evidence="9"/>
<evidence type="ECO:0000256" key="2">
    <source>
        <dbReference type="ARBA" id="ARBA00022485"/>
    </source>
</evidence>
<evidence type="ECO:0000256" key="3">
    <source>
        <dbReference type="ARBA" id="ARBA00022679"/>
    </source>
</evidence>
<dbReference type="RefSeq" id="XP_005828347.1">
    <property type="nucleotide sequence ID" value="XM_005828290.1"/>
</dbReference>
<comment type="cofactor">
    <cofactor evidence="9">
        <name>[4Fe-4S] cluster</name>
        <dbReference type="ChEBI" id="CHEBI:49883"/>
    </cofactor>
    <text evidence="9">Binds 2 [4Fe-4S] clusters per subunit. One cluster is coordinated with 3 cysteines and an exchangeable S-adenosyl-L-methionine.</text>
</comment>
<dbReference type="InterPro" id="IPR013785">
    <property type="entry name" value="Aldolase_TIM"/>
</dbReference>
<dbReference type="GO" id="GO:0046872">
    <property type="term" value="F:metal ion binding"/>
    <property type="evidence" value="ECO:0007669"/>
    <property type="project" value="UniProtKB-KW"/>
</dbReference>
<accession>L1IZ71</accession>
<proteinExistence type="inferred from homology"/>
<feature type="compositionally biased region" description="Polar residues" evidence="10">
    <location>
        <begin position="1"/>
        <end position="10"/>
    </location>
</feature>
<dbReference type="STRING" id="905079.L1IZ71"/>
<dbReference type="GO" id="GO:0016992">
    <property type="term" value="F:lipoate synthase activity"/>
    <property type="evidence" value="ECO:0007669"/>
    <property type="project" value="UniProtKB-UniRule"/>
</dbReference>
<feature type="domain" description="Radical SAM core" evidence="11">
    <location>
        <begin position="73"/>
        <end position="292"/>
    </location>
</feature>
<dbReference type="EMBL" id="JH993024">
    <property type="protein sequence ID" value="EKX41367.1"/>
    <property type="molecule type" value="Genomic_DNA"/>
</dbReference>
<dbReference type="SFLD" id="SFLDG01058">
    <property type="entry name" value="lipoyl_synthase_like"/>
    <property type="match status" value="1"/>
</dbReference>
<dbReference type="CDD" id="cd01335">
    <property type="entry name" value="Radical_SAM"/>
    <property type="match status" value="1"/>
</dbReference>
<dbReference type="PANTHER" id="PTHR10949:SF0">
    <property type="entry name" value="LIPOYL SYNTHASE, MITOCHONDRIAL"/>
    <property type="match status" value="1"/>
</dbReference>
<dbReference type="InterPro" id="IPR003698">
    <property type="entry name" value="Lipoyl_synth"/>
</dbReference>
<organism evidence="12">
    <name type="scientific">Guillardia theta (strain CCMP2712)</name>
    <name type="common">Cryptophyte</name>
    <dbReference type="NCBI Taxonomy" id="905079"/>
    <lineage>
        <taxon>Eukaryota</taxon>
        <taxon>Cryptophyceae</taxon>
        <taxon>Pyrenomonadales</taxon>
        <taxon>Geminigeraceae</taxon>
        <taxon>Guillardia</taxon>
    </lineage>
</organism>
<reference evidence="13" key="3">
    <citation type="submission" date="2016-03" db="UniProtKB">
        <authorList>
            <consortium name="EnsemblProtists"/>
        </authorList>
    </citation>
    <scope>IDENTIFICATION</scope>
</reference>
<feature type="binding site" evidence="9">
    <location>
        <position position="303"/>
    </location>
    <ligand>
        <name>[4Fe-4S] cluster</name>
        <dbReference type="ChEBI" id="CHEBI:49883"/>
        <label>1</label>
    </ligand>
</feature>